<gene>
    <name evidence="1" type="ORF">IWW39_000557</name>
</gene>
<name>A0A9W8L590_9FUNG</name>
<accession>A0A9W8L590</accession>
<dbReference type="EMBL" id="JANBTX010000009">
    <property type="protein sequence ID" value="KAJ2690616.1"/>
    <property type="molecule type" value="Genomic_DNA"/>
</dbReference>
<dbReference type="InterPro" id="IPR036282">
    <property type="entry name" value="Glutathione-S-Trfase_C_sf"/>
</dbReference>
<dbReference type="Proteomes" id="UP001151516">
    <property type="component" value="Unassembled WGS sequence"/>
</dbReference>
<keyword evidence="2" id="KW-1185">Reference proteome</keyword>
<evidence type="ECO:0000313" key="1">
    <source>
        <dbReference type="EMBL" id="KAJ2690616.1"/>
    </source>
</evidence>
<evidence type="ECO:0000313" key="2">
    <source>
        <dbReference type="Proteomes" id="UP001151516"/>
    </source>
</evidence>
<dbReference type="OrthoDB" id="5535983at2759"/>
<sequence length="212" mass="22639">MEGSYNAPSALSLPGAVKGVNKHINTTTTTTTTKAAEARAQVAILIADALAQRSMDTKWQVMNKCSSSAPCPIARATDYIWQLGLQNPASGLVPSSDYDQVLMLHFVGVWTTRVLPLLLVEPGCLDLADLATLSKCILVRRRSLKQRGPFWNGQSLSVAEVVVAPFADEILHGGQIPDSREFGALAAWLAAVRASPLVSNAAMQYTHVATPA</sequence>
<organism evidence="1 2">
    <name type="scientific">Coemansia spiralis</name>
    <dbReference type="NCBI Taxonomy" id="417178"/>
    <lineage>
        <taxon>Eukaryota</taxon>
        <taxon>Fungi</taxon>
        <taxon>Fungi incertae sedis</taxon>
        <taxon>Zoopagomycota</taxon>
        <taxon>Kickxellomycotina</taxon>
        <taxon>Kickxellomycetes</taxon>
        <taxon>Kickxellales</taxon>
        <taxon>Kickxellaceae</taxon>
        <taxon>Coemansia</taxon>
    </lineage>
</organism>
<dbReference type="AlphaFoldDB" id="A0A9W8L590"/>
<comment type="caution">
    <text evidence="1">The sequence shown here is derived from an EMBL/GenBank/DDBJ whole genome shotgun (WGS) entry which is preliminary data.</text>
</comment>
<proteinExistence type="predicted"/>
<dbReference type="SUPFAM" id="SSF47616">
    <property type="entry name" value="GST C-terminal domain-like"/>
    <property type="match status" value="1"/>
</dbReference>
<reference evidence="1" key="1">
    <citation type="submission" date="2022-07" db="EMBL/GenBank/DDBJ databases">
        <title>Phylogenomic reconstructions and comparative analyses of Kickxellomycotina fungi.</title>
        <authorList>
            <person name="Reynolds N.K."/>
            <person name="Stajich J.E."/>
            <person name="Barry K."/>
            <person name="Grigoriev I.V."/>
            <person name="Crous P."/>
            <person name="Smith M.E."/>
        </authorList>
    </citation>
    <scope>NUCLEOTIDE SEQUENCE</scope>
    <source>
        <strain evidence="1">CBS 109367</strain>
    </source>
</reference>
<protein>
    <submittedName>
        <fullName evidence="1">Uncharacterized protein</fullName>
    </submittedName>
</protein>